<dbReference type="GO" id="GO:0005634">
    <property type="term" value="C:nucleus"/>
    <property type="evidence" value="ECO:0007669"/>
    <property type="project" value="UniProtKB-UniRule"/>
</dbReference>
<proteinExistence type="predicted"/>
<dbReference type="InterPro" id="IPR036910">
    <property type="entry name" value="HMG_box_dom_sf"/>
</dbReference>
<evidence type="ECO:0000256" key="3">
    <source>
        <dbReference type="SAM" id="MobiDB-lite"/>
    </source>
</evidence>
<evidence type="ECO:0000256" key="1">
    <source>
        <dbReference type="ARBA" id="ARBA00023125"/>
    </source>
</evidence>
<dbReference type="GO" id="GO:0003677">
    <property type="term" value="F:DNA binding"/>
    <property type="evidence" value="ECO:0007669"/>
    <property type="project" value="UniProtKB-UniRule"/>
</dbReference>
<keyword evidence="1 2" id="KW-0238">DNA-binding</keyword>
<feature type="DNA-binding region" description="HMG box" evidence="2">
    <location>
        <begin position="37"/>
        <end position="105"/>
    </location>
</feature>
<accession>A0A0A9Z9H7</accession>
<feature type="compositionally biased region" description="Basic residues" evidence="3">
    <location>
        <begin position="20"/>
        <end position="32"/>
    </location>
</feature>
<dbReference type="SMART" id="SM00398">
    <property type="entry name" value="HMG"/>
    <property type="match status" value="1"/>
</dbReference>
<gene>
    <name evidence="5" type="primary">nhp6_0</name>
    <name evidence="5" type="ORF">CM83_9776</name>
    <name evidence="6" type="ORF">g.4538</name>
</gene>
<evidence type="ECO:0000259" key="4">
    <source>
        <dbReference type="PROSITE" id="PS50118"/>
    </source>
</evidence>
<feature type="region of interest" description="Disordered" evidence="3">
    <location>
        <begin position="1"/>
        <end position="39"/>
    </location>
</feature>
<dbReference type="Pfam" id="PF00505">
    <property type="entry name" value="HMG_box"/>
    <property type="match status" value="1"/>
</dbReference>
<sequence length="112" mass="13318">KVKKLRYSVTTMAKESSRKSKDKPRRIRRSKKDRNAPKRAVSAFILFSKDNRSKVIEDNPDIKFVDITRELAKLWKQTGEDTKQTYEKKAKEDRQRYEKEKAEFDKKKAASH</sequence>
<dbReference type="EMBL" id="GBHO01003068">
    <property type="protein sequence ID" value="JAG40536.1"/>
    <property type="molecule type" value="Transcribed_RNA"/>
</dbReference>
<reference evidence="6" key="3">
    <citation type="journal article" date="2016" name="Gigascience">
        <title>De novo construction of an expanded transcriptome assembly for the western tarnished plant bug, Lygus hesperus.</title>
        <authorList>
            <person name="Tassone E.E."/>
            <person name="Geib S.M."/>
            <person name="Hall B."/>
            <person name="Fabrick J.A."/>
            <person name="Brent C.S."/>
            <person name="Hull J.J."/>
        </authorList>
    </citation>
    <scope>NUCLEOTIDE SEQUENCE</scope>
</reference>
<dbReference type="AlphaFoldDB" id="A0A0A9Z9H7"/>
<feature type="non-terminal residue" evidence="5">
    <location>
        <position position="1"/>
    </location>
</feature>
<dbReference type="EMBL" id="GDHC01013802">
    <property type="protein sequence ID" value="JAQ04827.1"/>
    <property type="molecule type" value="Transcribed_RNA"/>
</dbReference>
<evidence type="ECO:0000313" key="6">
    <source>
        <dbReference type="EMBL" id="JAQ04827.1"/>
    </source>
</evidence>
<dbReference type="Gene3D" id="1.10.30.10">
    <property type="entry name" value="High mobility group box domain"/>
    <property type="match status" value="1"/>
</dbReference>
<reference evidence="5" key="2">
    <citation type="submission" date="2014-07" db="EMBL/GenBank/DDBJ databases">
        <authorList>
            <person name="Hull J."/>
        </authorList>
    </citation>
    <scope>NUCLEOTIDE SEQUENCE</scope>
</reference>
<dbReference type="PANTHER" id="PTHR48112">
    <property type="entry name" value="HIGH MOBILITY GROUP PROTEIN DSP1"/>
    <property type="match status" value="1"/>
</dbReference>
<organism evidence="5">
    <name type="scientific">Lygus hesperus</name>
    <name type="common">Western plant bug</name>
    <dbReference type="NCBI Taxonomy" id="30085"/>
    <lineage>
        <taxon>Eukaryota</taxon>
        <taxon>Metazoa</taxon>
        <taxon>Ecdysozoa</taxon>
        <taxon>Arthropoda</taxon>
        <taxon>Hexapoda</taxon>
        <taxon>Insecta</taxon>
        <taxon>Pterygota</taxon>
        <taxon>Neoptera</taxon>
        <taxon>Paraneoptera</taxon>
        <taxon>Hemiptera</taxon>
        <taxon>Heteroptera</taxon>
        <taxon>Panheteroptera</taxon>
        <taxon>Cimicomorpha</taxon>
        <taxon>Miridae</taxon>
        <taxon>Mirini</taxon>
        <taxon>Lygus</taxon>
    </lineage>
</organism>
<dbReference type="PRINTS" id="PR00886">
    <property type="entry name" value="HIGHMOBLTY12"/>
</dbReference>
<reference evidence="5" key="1">
    <citation type="journal article" date="2014" name="PLoS ONE">
        <title>Transcriptome-Based Identification of ABC Transporters in the Western Tarnished Plant Bug Lygus hesperus.</title>
        <authorList>
            <person name="Hull J.J."/>
            <person name="Chaney K."/>
            <person name="Geib S.M."/>
            <person name="Fabrick J.A."/>
            <person name="Brent C.S."/>
            <person name="Walsh D."/>
            <person name="Lavine L.C."/>
        </authorList>
    </citation>
    <scope>NUCLEOTIDE SEQUENCE</scope>
</reference>
<feature type="region of interest" description="Disordered" evidence="3">
    <location>
        <begin position="78"/>
        <end position="112"/>
    </location>
</feature>
<feature type="domain" description="HMG box" evidence="4">
    <location>
        <begin position="37"/>
        <end position="105"/>
    </location>
</feature>
<dbReference type="InterPro" id="IPR050342">
    <property type="entry name" value="HMGB"/>
</dbReference>
<dbReference type="SUPFAM" id="SSF47095">
    <property type="entry name" value="HMG-box"/>
    <property type="match status" value="1"/>
</dbReference>
<protein>
    <submittedName>
        <fullName evidence="5">Non-histone chromosomal protein 6</fullName>
    </submittedName>
</protein>
<evidence type="ECO:0000256" key="2">
    <source>
        <dbReference type="PROSITE-ProRule" id="PRU00267"/>
    </source>
</evidence>
<keyword evidence="2" id="KW-0539">Nucleus</keyword>
<evidence type="ECO:0000313" key="5">
    <source>
        <dbReference type="EMBL" id="JAG40536.1"/>
    </source>
</evidence>
<name>A0A0A9Z9H7_LYGHE</name>
<dbReference type="PANTHER" id="PTHR48112:SF22">
    <property type="entry name" value="MITOCHONDRIAL TRANSCRIPTION FACTOR A, ISOFORM B"/>
    <property type="match status" value="1"/>
</dbReference>
<dbReference type="InterPro" id="IPR009071">
    <property type="entry name" value="HMG_box_dom"/>
</dbReference>
<dbReference type="PROSITE" id="PS50118">
    <property type="entry name" value="HMG_BOX_2"/>
    <property type="match status" value="1"/>
</dbReference>